<accession>A0A016VAG8</accession>
<dbReference type="Proteomes" id="UP000024635">
    <property type="component" value="Unassembled WGS sequence"/>
</dbReference>
<organism evidence="1 2">
    <name type="scientific">Ancylostoma ceylanicum</name>
    <dbReference type="NCBI Taxonomy" id="53326"/>
    <lineage>
        <taxon>Eukaryota</taxon>
        <taxon>Metazoa</taxon>
        <taxon>Ecdysozoa</taxon>
        <taxon>Nematoda</taxon>
        <taxon>Chromadorea</taxon>
        <taxon>Rhabditida</taxon>
        <taxon>Rhabditina</taxon>
        <taxon>Rhabditomorpha</taxon>
        <taxon>Strongyloidea</taxon>
        <taxon>Ancylostomatidae</taxon>
        <taxon>Ancylostomatinae</taxon>
        <taxon>Ancylostoma</taxon>
    </lineage>
</organism>
<name>A0A016VAG8_9BILA</name>
<comment type="caution">
    <text evidence="1">The sequence shown here is derived from an EMBL/GenBank/DDBJ whole genome shotgun (WGS) entry which is preliminary data.</text>
</comment>
<keyword evidence="2" id="KW-1185">Reference proteome</keyword>
<evidence type="ECO:0000313" key="1">
    <source>
        <dbReference type="EMBL" id="EYC24644.1"/>
    </source>
</evidence>
<evidence type="ECO:0000313" key="2">
    <source>
        <dbReference type="Proteomes" id="UP000024635"/>
    </source>
</evidence>
<reference evidence="2" key="1">
    <citation type="journal article" date="2015" name="Nat. Genet.">
        <title>The genome and transcriptome of the zoonotic hookworm Ancylostoma ceylanicum identify infection-specific gene families.</title>
        <authorList>
            <person name="Schwarz E.M."/>
            <person name="Hu Y."/>
            <person name="Antoshechkin I."/>
            <person name="Miller M.M."/>
            <person name="Sternberg P.W."/>
            <person name="Aroian R.V."/>
        </authorList>
    </citation>
    <scope>NUCLEOTIDE SEQUENCE</scope>
    <source>
        <strain evidence="2">HY135</strain>
    </source>
</reference>
<sequence length="127" mass="13623">MGVADGTNAPIRVIWSHPSFPHDDRGNAETYGRCPMILSVEDGGPATAAKTRHATAPRAPNSMPSAAGMLLLGTFLFQNIGNIYNLEEKRLQIAFRRQKTSIPARAARLSGVPDEATGGHQIFVIAL</sequence>
<gene>
    <name evidence="1" type="primary">Acey_s0013.g2026</name>
    <name evidence="1" type="ORF">Y032_0013g2026</name>
</gene>
<protein>
    <submittedName>
        <fullName evidence="1">Uncharacterized protein</fullName>
    </submittedName>
</protein>
<dbReference type="AlphaFoldDB" id="A0A016VAG8"/>
<proteinExistence type="predicted"/>
<dbReference type="EMBL" id="JARK01001349">
    <property type="protein sequence ID" value="EYC24644.1"/>
    <property type="molecule type" value="Genomic_DNA"/>
</dbReference>